<dbReference type="RefSeq" id="WP_066444968.1">
    <property type="nucleotide sequence ID" value="NZ_CP071709.1"/>
</dbReference>
<keyword evidence="2" id="KW-1185">Reference proteome</keyword>
<dbReference type="EMBL" id="CP071709">
    <property type="protein sequence ID" value="QVY59924.1"/>
    <property type="molecule type" value="Genomic_DNA"/>
</dbReference>
<dbReference type="PANTHER" id="PTHR40056:SF1">
    <property type="entry name" value="DUF1836 DOMAIN-CONTAINING PROTEIN"/>
    <property type="match status" value="1"/>
</dbReference>
<sequence length="192" mass="22663">MKEMNEIVRKMALEKYISLEEIPQIDLYMDQVIQLFENKYAEAKRNEDEKVLTKTMINNYAKGKLFFPVKNKKYSKEHIILISLIYQLKGGLSINDIKTTLDGLNKREDDSDFELEGFYNSYLKIFNQNITDFQSHAELKQEEARDQIAHSCHESEEELQQILLITSIVQMSNLYRRLAERLVDELSSKQEK</sequence>
<dbReference type="InterPro" id="IPR014975">
    <property type="entry name" value="DUF1836"/>
</dbReference>
<dbReference type="PANTHER" id="PTHR40056">
    <property type="entry name" value="HYPOTHETICAL CYTOSOLIC PROTEIN"/>
    <property type="match status" value="1"/>
</dbReference>
<proteinExistence type="predicted"/>
<evidence type="ECO:0000313" key="2">
    <source>
        <dbReference type="Proteomes" id="UP000679247"/>
    </source>
</evidence>
<dbReference type="Proteomes" id="UP000679247">
    <property type="component" value="Chromosome"/>
</dbReference>
<dbReference type="Pfam" id="PF08876">
    <property type="entry name" value="DUF1836"/>
    <property type="match status" value="1"/>
</dbReference>
<evidence type="ECO:0000313" key="1">
    <source>
        <dbReference type="EMBL" id="QVY59924.1"/>
    </source>
</evidence>
<name>A0ABX8F6F3_9BACI</name>
<gene>
    <name evidence="1" type="ORF">J1899_12770</name>
</gene>
<protein>
    <submittedName>
        <fullName evidence="1">DUF1836 domain-containing protein</fullName>
    </submittedName>
</protein>
<accession>A0ABX8F6F3</accession>
<reference evidence="1 2" key="1">
    <citation type="submission" date="2021-03" db="EMBL/GenBank/DDBJ databases">
        <title>The first data on the complete genome of the tetrodotoxin-producing bacterium.</title>
        <authorList>
            <person name="Melnikova D.I."/>
            <person name="Nijland R."/>
            <person name="Magarlamov T.Y."/>
        </authorList>
    </citation>
    <scope>NUCLEOTIDE SEQUENCE [LARGE SCALE GENOMIC DNA]</scope>
    <source>
        <strain evidence="1 2">1839</strain>
    </source>
</reference>
<organism evidence="1 2">
    <name type="scientific">Cytobacillus gottheilii</name>
    <dbReference type="NCBI Taxonomy" id="859144"/>
    <lineage>
        <taxon>Bacteria</taxon>
        <taxon>Bacillati</taxon>
        <taxon>Bacillota</taxon>
        <taxon>Bacilli</taxon>
        <taxon>Bacillales</taxon>
        <taxon>Bacillaceae</taxon>
        <taxon>Cytobacillus</taxon>
    </lineage>
</organism>